<protein>
    <submittedName>
        <fullName evidence="2">Uncharacterized protein</fullName>
    </submittedName>
</protein>
<feature type="compositionally biased region" description="Low complexity" evidence="1">
    <location>
        <begin position="382"/>
        <end position="393"/>
    </location>
</feature>
<feature type="region of interest" description="Disordered" evidence="1">
    <location>
        <begin position="276"/>
        <end position="475"/>
    </location>
</feature>
<dbReference type="AlphaFoldDB" id="A0A8J6B1N6"/>
<feature type="compositionally biased region" description="Low complexity" evidence="1">
    <location>
        <begin position="165"/>
        <end position="179"/>
    </location>
</feature>
<proteinExistence type="predicted"/>
<evidence type="ECO:0000256" key="1">
    <source>
        <dbReference type="SAM" id="MobiDB-lite"/>
    </source>
</evidence>
<evidence type="ECO:0000313" key="2">
    <source>
        <dbReference type="EMBL" id="KAG9392374.1"/>
    </source>
</evidence>
<gene>
    <name evidence="2" type="ORF">J8273_5364</name>
</gene>
<accession>A0A8J6B1N6</accession>
<organism evidence="2 3">
    <name type="scientific">Carpediemonas membranifera</name>
    <dbReference type="NCBI Taxonomy" id="201153"/>
    <lineage>
        <taxon>Eukaryota</taxon>
        <taxon>Metamonada</taxon>
        <taxon>Carpediemonas-like organisms</taxon>
        <taxon>Carpediemonas</taxon>
    </lineage>
</organism>
<dbReference type="Proteomes" id="UP000717585">
    <property type="component" value="Unassembled WGS sequence"/>
</dbReference>
<keyword evidence="3" id="KW-1185">Reference proteome</keyword>
<comment type="caution">
    <text evidence="2">The sequence shown here is derived from an EMBL/GenBank/DDBJ whole genome shotgun (WGS) entry which is preliminary data.</text>
</comment>
<sequence>MPRYFDYYSQRGKNEKGFSEKDRIALASALQDIDEKLTNLDDDAQGELPPSNREEVERLLKTLDRVHMQQNSIDTMPDPFAFMPDEPPPDSIEQYADLSEDVFNTYLECKGELEALFKTLCRLFHEGHDTTDLAHDIRDNLRSTNEELATLDLAKGVPVHMSVIPRPSRPGSSRASMSRGSHHESINSPRLLRSNTSSTSILGANSRQRTGSTLGGRRRNSQLARDAQGSDYAPGHGTRLGQEVVPEVPDYGERGRLELSDDDEATWDARRARRVQQLKEAEESGEVGGDRPARRRGAKTEPGDSDSDSSYDSGESTKGARRRKKHRAHMEGAVSSSSESERDSGRPGRECRLRTKLSKKAIKSPRDGSRRRHRRDRDKADGSGSAGSSTSGRSGRDCRTQTPPPAAMVQLAVGGTQGTASIGATPREGPKEGQVAQSPKPASQASKPAAGKTAPTKARRPPPAAPAKPRADRSSAAVIGYMETDRASVSQAGEVVAPGEVGQSDDEDYAVVPPAELLETLKLSGGSKEREAALISRIHLLEKELANMYILQGQNKTLAREVRHVLRRSREMENLIRALLRSKLQLAYGADGFQGVFQADRPWLVRK</sequence>
<reference evidence="2" key="1">
    <citation type="submission" date="2021-05" db="EMBL/GenBank/DDBJ databases">
        <title>A free-living protist that lacks canonical eukaryotic 1 DNA replication and segregation systems.</title>
        <authorList>
            <person name="Salas-Leiva D.E."/>
            <person name="Tromer E.C."/>
            <person name="Curtis B.A."/>
            <person name="Jerlstrom-Hultqvist J."/>
            <person name="Kolisko M."/>
            <person name="Yi Z."/>
            <person name="Salas-Leiva J.S."/>
            <person name="Gallot-Lavallee L."/>
            <person name="Kops G.J.P.L."/>
            <person name="Archibald J.M."/>
            <person name="Simpson A.G.B."/>
            <person name="Roger A.J."/>
        </authorList>
    </citation>
    <scope>NUCLEOTIDE SEQUENCE</scope>
    <source>
        <strain evidence="2">BICM</strain>
    </source>
</reference>
<feature type="compositionally biased region" description="Basic residues" evidence="1">
    <location>
        <begin position="354"/>
        <end position="376"/>
    </location>
</feature>
<feature type="region of interest" description="Disordered" evidence="1">
    <location>
        <begin position="161"/>
        <end position="263"/>
    </location>
</feature>
<feature type="compositionally biased region" description="Basic residues" evidence="1">
    <location>
        <begin position="319"/>
        <end position="328"/>
    </location>
</feature>
<feature type="compositionally biased region" description="Basic and acidic residues" evidence="1">
    <location>
        <begin position="277"/>
        <end position="302"/>
    </location>
</feature>
<feature type="compositionally biased region" description="Polar residues" evidence="1">
    <location>
        <begin position="193"/>
        <end position="212"/>
    </location>
</feature>
<feature type="compositionally biased region" description="Low complexity" evidence="1">
    <location>
        <begin position="436"/>
        <end position="456"/>
    </location>
</feature>
<name>A0A8J6B1N6_9EUKA</name>
<dbReference type="EMBL" id="JAHDYR010000038">
    <property type="protein sequence ID" value="KAG9392374.1"/>
    <property type="molecule type" value="Genomic_DNA"/>
</dbReference>
<evidence type="ECO:0000313" key="3">
    <source>
        <dbReference type="Proteomes" id="UP000717585"/>
    </source>
</evidence>
<feature type="compositionally biased region" description="Basic and acidic residues" evidence="1">
    <location>
        <begin position="339"/>
        <end position="353"/>
    </location>
</feature>